<dbReference type="PATRIC" id="fig|1217689.3.peg.2938"/>
<dbReference type="AlphaFoldDB" id="R8YVD7"/>
<dbReference type="EMBL" id="APQO01000006">
    <property type="protein sequence ID" value="EOQ73056.1"/>
    <property type="molecule type" value="Genomic_DNA"/>
</dbReference>
<accession>R8YVD7</accession>
<dbReference type="HOGENOM" id="CLU_1387696_0_0_6"/>
<evidence type="ECO:0000313" key="1">
    <source>
        <dbReference type="EMBL" id="EOQ73056.1"/>
    </source>
</evidence>
<dbReference type="Proteomes" id="UP000013986">
    <property type="component" value="Unassembled WGS sequence"/>
</dbReference>
<evidence type="ECO:0000313" key="2">
    <source>
        <dbReference type="Proteomes" id="UP000013986"/>
    </source>
</evidence>
<reference evidence="1 2" key="1">
    <citation type="submission" date="2013-02" db="EMBL/GenBank/DDBJ databases">
        <title>The Genome Sequence of Acinetobacter pittii ANC 4052.</title>
        <authorList>
            <consortium name="The Broad Institute Genome Sequencing Platform"/>
            <consortium name="The Broad Institute Genome Sequencing Center for Infectious Disease"/>
            <person name="Cerqueira G."/>
            <person name="Feldgarden M."/>
            <person name="Courvalin P."/>
            <person name="Perichon B."/>
            <person name="Grillot-Courvalin C."/>
            <person name="Clermont D."/>
            <person name="Rocha E."/>
            <person name="Yoon E.-J."/>
            <person name="Nemec A."/>
            <person name="Walker B."/>
            <person name="Young S.K."/>
            <person name="Zeng Q."/>
            <person name="Gargeya S."/>
            <person name="Fitzgerald M."/>
            <person name="Haas B."/>
            <person name="Abouelleil A."/>
            <person name="Alvarado L."/>
            <person name="Arachchi H.M."/>
            <person name="Berlin A.M."/>
            <person name="Chapman S.B."/>
            <person name="Dewar J."/>
            <person name="Goldberg J."/>
            <person name="Griggs A."/>
            <person name="Gujja S."/>
            <person name="Hansen M."/>
            <person name="Howarth C."/>
            <person name="Imamovic A."/>
            <person name="Larimer J."/>
            <person name="McCowan C."/>
            <person name="Murphy C."/>
            <person name="Neiman D."/>
            <person name="Pearson M."/>
            <person name="Priest M."/>
            <person name="Roberts A."/>
            <person name="Saif S."/>
            <person name="Shea T."/>
            <person name="Sisk P."/>
            <person name="Sykes S."/>
            <person name="Wortman J."/>
            <person name="Nusbaum C."/>
            <person name="Birren B."/>
        </authorList>
    </citation>
    <scope>NUCLEOTIDE SEQUENCE [LARGE SCALE GENOMIC DNA]</scope>
    <source>
        <strain evidence="1 2">ANC 4052</strain>
    </source>
</reference>
<proteinExistence type="predicted"/>
<protein>
    <submittedName>
        <fullName evidence="1">Uncharacterized protein</fullName>
    </submittedName>
</protein>
<sequence>MNNFNSGDFVVLDNSDSVIYQINHYSHIGNGFIMKCGKAVAYSLVERHATPKELAVGHRIYKAEELLPERRYQIKIKKLEDSKVKNFVEHSDHSKNDKLISNPKFKRGDRVYVDFKSSNSMETDGTHIFGIGMIDRVDEDNDFLIGRLDKGGFFGCPSTDVKLIPEPCVHGYDVACLLCGFGQSETTGERIWHTQR</sequence>
<comment type="caution">
    <text evidence="1">The sequence shown here is derived from an EMBL/GenBank/DDBJ whole genome shotgun (WGS) entry which is preliminary data.</text>
</comment>
<dbReference type="RefSeq" id="WP_016145612.1">
    <property type="nucleotide sequence ID" value="NZ_KB976991.1"/>
</dbReference>
<gene>
    <name evidence="1" type="ORF">F929_02991</name>
</gene>
<organism evidence="1 2">
    <name type="scientific">Acinetobacter lactucae</name>
    <dbReference type="NCBI Taxonomy" id="1785128"/>
    <lineage>
        <taxon>Bacteria</taxon>
        <taxon>Pseudomonadati</taxon>
        <taxon>Pseudomonadota</taxon>
        <taxon>Gammaproteobacteria</taxon>
        <taxon>Moraxellales</taxon>
        <taxon>Moraxellaceae</taxon>
        <taxon>Acinetobacter</taxon>
        <taxon>Acinetobacter calcoaceticus/baumannii complex</taxon>
    </lineage>
</organism>
<name>R8YVD7_9GAMM</name>